<dbReference type="Proteomes" id="UP001205603">
    <property type="component" value="Unassembled WGS sequence"/>
</dbReference>
<dbReference type="SUPFAM" id="SSF49464">
    <property type="entry name" value="Carboxypeptidase regulatory domain-like"/>
    <property type="match status" value="1"/>
</dbReference>
<dbReference type="Pfam" id="PF13715">
    <property type="entry name" value="CarbopepD_reg_2"/>
    <property type="match status" value="1"/>
</dbReference>
<keyword evidence="9 10" id="KW-0998">Cell outer membrane</keyword>
<keyword evidence="8" id="KW-0675">Receptor</keyword>
<protein>
    <submittedName>
        <fullName evidence="15">SusC/RagA family TonB-linked outer membrane protein</fullName>
    </submittedName>
</protein>
<dbReference type="InterPro" id="IPR039426">
    <property type="entry name" value="TonB-dep_rcpt-like"/>
</dbReference>
<dbReference type="RefSeq" id="WP_255025049.1">
    <property type="nucleotide sequence ID" value="NZ_JANDHW010000001.1"/>
</dbReference>
<dbReference type="Pfam" id="PF07715">
    <property type="entry name" value="Plug"/>
    <property type="match status" value="1"/>
</dbReference>
<dbReference type="PANTHER" id="PTHR30069:SF29">
    <property type="entry name" value="HEMOGLOBIN AND HEMOGLOBIN-HAPTOGLOBIN-BINDING PROTEIN 1-RELATED"/>
    <property type="match status" value="1"/>
</dbReference>
<proteinExistence type="inferred from homology"/>
<dbReference type="NCBIfam" id="TIGR04057">
    <property type="entry name" value="SusC_RagA_signa"/>
    <property type="match status" value="1"/>
</dbReference>
<evidence type="ECO:0000256" key="12">
    <source>
        <dbReference type="SAM" id="SignalP"/>
    </source>
</evidence>
<keyword evidence="5 12" id="KW-0732">Signal</keyword>
<evidence type="ECO:0000256" key="7">
    <source>
        <dbReference type="ARBA" id="ARBA00023136"/>
    </source>
</evidence>
<keyword evidence="7 10" id="KW-0472">Membrane</keyword>
<evidence type="ECO:0000256" key="8">
    <source>
        <dbReference type="ARBA" id="ARBA00023170"/>
    </source>
</evidence>
<evidence type="ECO:0000313" key="16">
    <source>
        <dbReference type="Proteomes" id="UP001205603"/>
    </source>
</evidence>
<dbReference type="InterPro" id="IPR008969">
    <property type="entry name" value="CarboxyPept-like_regulatory"/>
</dbReference>
<feature type="domain" description="TonB-dependent receptor-like beta-barrel" evidence="13">
    <location>
        <begin position="455"/>
        <end position="824"/>
    </location>
</feature>
<gene>
    <name evidence="15" type="ORF">NMU02_00340</name>
</gene>
<dbReference type="Pfam" id="PF00593">
    <property type="entry name" value="TonB_dep_Rec_b-barrel"/>
    <property type="match status" value="1"/>
</dbReference>
<dbReference type="InterPro" id="IPR023997">
    <property type="entry name" value="TonB-dep_OMP_SusC/RagA_CS"/>
</dbReference>
<feature type="chain" id="PRO_5046506344" evidence="12">
    <location>
        <begin position="22"/>
        <end position="1054"/>
    </location>
</feature>
<evidence type="ECO:0000256" key="6">
    <source>
        <dbReference type="ARBA" id="ARBA00023077"/>
    </source>
</evidence>
<evidence type="ECO:0000256" key="9">
    <source>
        <dbReference type="ARBA" id="ARBA00023237"/>
    </source>
</evidence>
<keyword evidence="16" id="KW-1185">Reference proteome</keyword>
<dbReference type="Gene3D" id="2.170.130.10">
    <property type="entry name" value="TonB-dependent receptor, plug domain"/>
    <property type="match status" value="1"/>
</dbReference>
<evidence type="ECO:0000259" key="14">
    <source>
        <dbReference type="Pfam" id="PF07715"/>
    </source>
</evidence>
<feature type="signal peptide" evidence="12">
    <location>
        <begin position="1"/>
        <end position="21"/>
    </location>
</feature>
<keyword evidence="3 10" id="KW-1134">Transmembrane beta strand</keyword>
<keyword evidence="6 11" id="KW-0798">TonB box</keyword>
<sequence length="1054" mass="115782">MKKKLMLLLSCVCFTVCVAMAQTTKVTGIVISQSDGLPVVGATVVVKGSTSGTITDIDGKFSLNVSESAKTLVVSFIGMKKQEVGIKKGQMKITLLPDERSLDEVVVTAMGISREKKALGYAVQDINSDLLNQASNADLAGSLQGKVAGVQITPSSGMPGASSQIMIRGARSFTGDNSPLYVIDGLPVNSTYDESTLDGVSGADFSNRAIDIDPNDIESIDILKGQAASALYGIRASNGVILITTKSGRGLAKGKPQITYSTSVSFDKISRYPELQTMYAQGSKGVYDPTSSMSWGPKISDLPNDANYGGNVANKYNNFNPSGTQGMYYVPQRAAAGLNPWVKPQAYNNVKEFFRTGVTWNNSLNVAQATEKANYSFSLGNSDQSGIIPSTGMKRYNAKGTVEVKLNSNWTTGFSANYVNTSIDKLPTANDGILATVFPAPPSYDLAGIPAHIANNPYVQNNYRGGSFEAAYWMLDNVSFDEQTSRFYGNAYANYKTKFHTDNHTLNVKYQLGTDAYTTDFENVWGYGSKGSSKNGQIENYGWKSVMLNSLLTVNYDWKINSDWSFNALLGNEFIQNNRLRYYEYGDSFNFPGWNHIQNATSKNNEMRDLTNRTVGFFGSASASYRNMLYLTVTGRNDYVSNMPTGNRSFFYPSVSAGFVLTELESLKNDVVNFAKIRASYAEVGQAGDYFNNYYYTPSYGSGFYMITPLMFPINGVNGFKPYYVVFDPKLKPQNTQSYEFGFDLNFLDNRIGLSYTFSRQNVKDQIFEVPLAGSTGAQSMLTNGGRIHTNAHEITLSANPVRMKNFNWDFAFNWSKVDNYVDALADGVESIFLGGFATPQVRAGIGDKFPVIYGNSYMRNEKGELIVDDKGLPQIGEAKVIGSVSPDFRLGFNTSFRVYKFTLSAVLDWKQGGHMYGGTEGLLDFYGVSKRSGDREGSFIVPGVKENGQPNDIVISGPKGYQSYYETINDIHEAAVYETSFVKLRELALSYQVLNKPWLNISVNAFARNILLWTAMPDFDPESSQGNTNMSGAFERFSLPATSSYGLGLTVKF</sequence>
<dbReference type="PANTHER" id="PTHR30069">
    <property type="entry name" value="TONB-DEPENDENT OUTER MEMBRANE RECEPTOR"/>
    <property type="match status" value="1"/>
</dbReference>
<keyword evidence="4 10" id="KW-0812">Transmembrane</keyword>
<organism evidence="15 16">
    <name type="scientific">Coprobacter tertius</name>
    <dbReference type="NCBI Taxonomy" id="2944915"/>
    <lineage>
        <taxon>Bacteria</taxon>
        <taxon>Pseudomonadati</taxon>
        <taxon>Bacteroidota</taxon>
        <taxon>Bacteroidia</taxon>
        <taxon>Bacteroidales</taxon>
        <taxon>Barnesiellaceae</taxon>
        <taxon>Coprobacter</taxon>
    </lineage>
</organism>
<evidence type="ECO:0000313" key="15">
    <source>
        <dbReference type="EMBL" id="MCP9610541.1"/>
    </source>
</evidence>
<dbReference type="InterPro" id="IPR000531">
    <property type="entry name" value="Beta-barrel_TonB"/>
</dbReference>
<evidence type="ECO:0000256" key="4">
    <source>
        <dbReference type="ARBA" id="ARBA00022692"/>
    </source>
</evidence>
<evidence type="ECO:0000256" key="2">
    <source>
        <dbReference type="ARBA" id="ARBA00022448"/>
    </source>
</evidence>
<dbReference type="InterPro" id="IPR012910">
    <property type="entry name" value="Plug_dom"/>
</dbReference>
<comment type="similarity">
    <text evidence="10 11">Belongs to the TonB-dependent receptor family.</text>
</comment>
<dbReference type="InterPro" id="IPR036942">
    <property type="entry name" value="Beta-barrel_TonB_sf"/>
</dbReference>
<dbReference type="NCBIfam" id="TIGR04056">
    <property type="entry name" value="OMP_RagA_SusC"/>
    <property type="match status" value="1"/>
</dbReference>
<evidence type="ECO:0000256" key="10">
    <source>
        <dbReference type="PROSITE-ProRule" id="PRU01360"/>
    </source>
</evidence>
<evidence type="ECO:0000256" key="5">
    <source>
        <dbReference type="ARBA" id="ARBA00022729"/>
    </source>
</evidence>
<comment type="subcellular location">
    <subcellularLocation>
        <location evidence="1 10">Cell outer membrane</location>
        <topology evidence="1 10">Multi-pass membrane protein</topology>
    </subcellularLocation>
</comment>
<evidence type="ECO:0000259" key="13">
    <source>
        <dbReference type="Pfam" id="PF00593"/>
    </source>
</evidence>
<dbReference type="PROSITE" id="PS52016">
    <property type="entry name" value="TONB_DEPENDENT_REC_3"/>
    <property type="match status" value="1"/>
</dbReference>
<dbReference type="InterPro" id="IPR023996">
    <property type="entry name" value="TonB-dep_OMP_SusC/RagA"/>
</dbReference>
<comment type="caution">
    <text evidence="15">The sequence shown here is derived from an EMBL/GenBank/DDBJ whole genome shotgun (WGS) entry which is preliminary data.</text>
</comment>
<dbReference type="InterPro" id="IPR037066">
    <property type="entry name" value="Plug_dom_sf"/>
</dbReference>
<feature type="domain" description="TonB-dependent receptor plug" evidence="14">
    <location>
        <begin position="117"/>
        <end position="240"/>
    </location>
</feature>
<dbReference type="EMBL" id="JANDHW010000001">
    <property type="protein sequence ID" value="MCP9610541.1"/>
    <property type="molecule type" value="Genomic_DNA"/>
</dbReference>
<dbReference type="SUPFAM" id="SSF56935">
    <property type="entry name" value="Porins"/>
    <property type="match status" value="1"/>
</dbReference>
<dbReference type="Gene3D" id="2.60.40.1120">
    <property type="entry name" value="Carboxypeptidase-like, regulatory domain"/>
    <property type="match status" value="1"/>
</dbReference>
<dbReference type="Gene3D" id="2.40.170.20">
    <property type="entry name" value="TonB-dependent receptor, beta-barrel domain"/>
    <property type="match status" value="1"/>
</dbReference>
<evidence type="ECO:0000256" key="11">
    <source>
        <dbReference type="RuleBase" id="RU003357"/>
    </source>
</evidence>
<keyword evidence="2 10" id="KW-0813">Transport</keyword>
<evidence type="ECO:0000256" key="3">
    <source>
        <dbReference type="ARBA" id="ARBA00022452"/>
    </source>
</evidence>
<reference evidence="15 16" key="1">
    <citation type="submission" date="2022-07" db="EMBL/GenBank/DDBJ databases">
        <title>Fecal culturing of patients with breast cancer.</title>
        <authorList>
            <person name="Teng N.M.Y."/>
            <person name="Kiu R."/>
            <person name="Evans R."/>
            <person name="Baker D.J."/>
            <person name="Zenner C."/>
            <person name="Robinson S.D."/>
            <person name="Hall L.J."/>
        </authorList>
    </citation>
    <scope>NUCLEOTIDE SEQUENCE [LARGE SCALE GENOMIC DNA]</scope>
    <source>
        <strain evidence="15 16">LH1063</strain>
    </source>
</reference>
<accession>A0ABT1MF89</accession>
<name>A0ABT1MF89_9BACT</name>
<evidence type="ECO:0000256" key="1">
    <source>
        <dbReference type="ARBA" id="ARBA00004571"/>
    </source>
</evidence>